<name>A0A4T2C7I9_9MICO</name>
<evidence type="ECO:0000313" key="9">
    <source>
        <dbReference type="EMBL" id="TIH38278.1"/>
    </source>
</evidence>
<feature type="binding site" evidence="6">
    <location>
        <position position="321"/>
    </location>
    <ligand>
        <name>alpha-maltose 1-phosphate</name>
        <dbReference type="ChEBI" id="CHEBI:63576"/>
    </ligand>
</feature>
<evidence type="ECO:0000256" key="3">
    <source>
        <dbReference type="ARBA" id="ARBA00022679"/>
    </source>
</evidence>
<feature type="site" description="Transition state stabilizer" evidence="6">
    <location>
        <position position="537"/>
    </location>
</feature>
<keyword evidence="10" id="KW-1185">Reference proteome</keyword>
<dbReference type="EMBL" id="QYRT01000009">
    <property type="protein sequence ID" value="TIH38278.1"/>
    <property type="molecule type" value="Genomic_DNA"/>
</dbReference>
<dbReference type="SUPFAM" id="SSF51445">
    <property type="entry name" value="(Trans)glycosidases"/>
    <property type="match status" value="1"/>
</dbReference>
<dbReference type="SMART" id="SM00642">
    <property type="entry name" value="Aamy"/>
    <property type="match status" value="1"/>
</dbReference>
<dbReference type="Pfam" id="PF11896">
    <property type="entry name" value="GlgE_dom_N_S"/>
    <property type="match status" value="1"/>
</dbReference>
<feature type="binding site" evidence="6">
    <location>
        <position position="416"/>
    </location>
    <ligand>
        <name>alpha-maltose 1-phosphate</name>
        <dbReference type="ChEBI" id="CHEBI:63576"/>
    </ligand>
</feature>
<feature type="active site" description="Proton donor" evidence="6">
    <location>
        <position position="480"/>
    </location>
</feature>
<dbReference type="InterPro" id="IPR006047">
    <property type="entry name" value="GH13_cat_dom"/>
</dbReference>
<dbReference type="Gene3D" id="3.20.20.80">
    <property type="entry name" value="Glycosidases"/>
    <property type="match status" value="1"/>
</dbReference>
<keyword evidence="3 6" id="KW-0808">Transferase</keyword>
<comment type="similarity">
    <text evidence="6">Belongs to the glycosyl hydrolase 13 family. GlgE subfamily.</text>
</comment>
<feature type="region of interest" description="Disordered" evidence="7">
    <location>
        <begin position="1"/>
        <end position="20"/>
    </location>
</feature>
<dbReference type="OrthoDB" id="9805159at2"/>
<comment type="caution">
    <text evidence="9">The sequence shown here is derived from an EMBL/GenBank/DDBJ whole genome shotgun (WGS) entry which is preliminary data.</text>
</comment>
<evidence type="ECO:0000256" key="7">
    <source>
        <dbReference type="SAM" id="MobiDB-lite"/>
    </source>
</evidence>
<dbReference type="InterPro" id="IPR013780">
    <property type="entry name" value="Glyco_hydro_b"/>
</dbReference>
<dbReference type="Proteomes" id="UP000306192">
    <property type="component" value="Unassembled WGS sequence"/>
</dbReference>
<reference evidence="9 10" key="1">
    <citation type="journal article" date="2019" name="Microorganisms">
        <title>Systematic Affiliation and Genome Analysis of Subtercola vilae DB165(T) with Particular Emphasis on Cold Adaptation of an Isolate from a High-Altitude Cold Volcano Lake.</title>
        <authorList>
            <person name="Villalobos A.S."/>
            <person name="Wiese J."/>
            <person name="Imhoff J.F."/>
            <person name="Dorador C."/>
            <person name="Keller A."/>
            <person name="Hentschel U."/>
        </authorList>
    </citation>
    <scope>NUCLEOTIDE SEQUENCE [LARGE SCALE GENOMIC DNA]</scope>
    <source>
        <strain evidence="9 10">DB165</strain>
    </source>
</reference>
<dbReference type="GO" id="GO:0016758">
    <property type="term" value="F:hexosyltransferase activity"/>
    <property type="evidence" value="ECO:0007669"/>
    <property type="project" value="UniProtKB-UniRule"/>
</dbReference>
<dbReference type="InterPro" id="IPR049171">
    <property type="entry name" value="GLGE_C"/>
</dbReference>
<evidence type="ECO:0000256" key="6">
    <source>
        <dbReference type="HAMAP-Rule" id="MF_02124"/>
    </source>
</evidence>
<feature type="region of interest" description="Disordered" evidence="7">
    <location>
        <begin position="729"/>
        <end position="752"/>
    </location>
</feature>
<dbReference type="Gene3D" id="1.20.58.80">
    <property type="entry name" value="Phosphotransferase system, lactose/cellobiose-type IIA subunit"/>
    <property type="match status" value="1"/>
</dbReference>
<evidence type="ECO:0000256" key="4">
    <source>
        <dbReference type="ARBA" id="ARBA00023277"/>
    </source>
</evidence>
<feature type="domain" description="Glycosyl hydrolase family 13 catalytic" evidence="8">
    <location>
        <begin position="264"/>
        <end position="600"/>
    </location>
</feature>
<dbReference type="PANTHER" id="PTHR47786:SF2">
    <property type="entry name" value="GLYCOSYL HYDROLASE FAMILY 13 CATALYTIC DOMAIN-CONTAINING PROTEIN"/>
    <property type="match status" value="1"/>
</dbReference>
<evidence type="ECO:0000256" key="2">
    <source>
        <dbReference type="ARBA" id="ARBA00022676"/>
    </source>
</evidence>
<evidence type="ECO:0000256" key="1">
    <source>
        <dbReference type="ARBA" id="ARBA00011738"/>
    </source>
</evidence>
<comment type="function">
    <text evidence="6">Maltosyltransferase that uses maltose 1-phosphate (M1P) as the sugar donor to elongate linear or branched alpha-(1-&gt;4)-glucans. Is involved in a branched alpha-glucan biosynthetic pathway from trehalose, together with TreS, Mak and GlgB.</text>
</comment>
<dbReference type="InterPro" id="IPR021828">
    <property type="entry name" value="GlgE_dom_N/S"/>
</dbReference>
<dbReference type="EC" id="2.4.99.16" evidence="6"/>
<evidence type="ECO:0000313" key="10">
    <source>
        <dbReference type="Proteomes" id="UP000306192"/>
    </source>
</evidence>
<dbReference type="GO" id="GO:0004553">
    <property type="term" value="F:hydrolase activity, hydrolyzing O-glycosyl compounds"/>
    <property type="evidence" value="ECO:0007669"/>
    <property type="project" value="InterPro"/>
</dbReference>
<evidence type="ECO:0000259" key="8">
    <source>
        <dbReference type="SMART" id="SM00642"/>
    </source>
</evidence>
<dbReference type="GO" id="GO:0030979">
    <property type="term" value="P:alpha-glucan biosynthetic process"/>
    <property type="evidence" value="ECO:0007669"/>
    <property type="project" value="UniProtKB-UniRule"/>
</dbReference>
<proteinExistence type="inferred from homology"/>
<dbReference type="PANTHER" id="PTHR47786">
    <property type="entry name" value="ALPHA-1,4-GLUCAN:MALTOSE-1-PHOSPHATE MALTOSYLTRANSFERASE"/>
    <property type="match status" value="1"/>
</dbReference>
<comment type="subunit">
    <text evidence="1 6">Homodimer.</text>
</comment>
<feature type="binding site" evidence="6">
    <location>
        <begin position="590"/>
        <end position="591"/>
    </location>
    <ligand>
        <name>alpha-maltose 1-phosphate</name>
        <dbReference type="ChEBI" id="CHEBI:63576"/>
    </ligand>
</feature>
<comment type="catalytic activity">
    <reaction evidence="5 6">
        <text>alpha-maltose 1-phosphate + [(1-&gt;4)-alpha-D-glucosyl](n) = [(1-&gt;4)-alpha-D-glucosyl](n+2) + phosphate</text>
        <dbReference type="Rhea" id="RHEA:42692"/>
        <dbReference type="Rhea" id="RHEA-COMP:9584"/>
        <dbReference type="Rhea" id="RHEA-COMP:10183"/>
        <dbReference type="ChEBI" id="CHEBI:15444"/>
        <dbReference type="ChEBI" id="CHEBI:43474"/>
        <dbReference type="ChEBI" id="CHEBI:63576"/>
        <dbReference type="EC" id="2.4.99.16"/>
    </reaction>
</comment>
<dbReference type="Pfam" id="PF21702">
    <property type="entry name" value="GLGE_C"/>
    <property type="match status" value="1"/>
</dbReference>
<dbReference type="Gene3D" id="2.60.40.1180">
    <property type="entry name" value="Golgi alpha-mannosidase II"/>
    <property type="match status" value="1"/>
</dbReference>
<sequence length="752" mass="82910">MPTRPSDRQPRTGKAEDVKRTRPNFLTVGWELYWYGRTVAKTVAKTTVKGTTIRAAKTPVAAAVAFTPRIGRIPIVDVFPQVSGGRWPAKAYAGEVVPFGATIFREGHDAVGARVELKSPSGEVSSYGLRMIGVGIDKYQRLAHLPSQGTWQFRIHAFSDDYETWQHNASIKVPAGIDVELMFQIASELFVAAAANQLRPEADRSLFDDVSLLMADTEVAPLERLAAATAPEVHAAVEHTPIASLDTYSEWQSVVVERQRAGFGSWYEFFPRSVGAVEKADGTFTSGTFRTAARRLPEVAAMGFDVLYLPPIHPIGEAFRKGPNNSLTTEAGDPGSPWAIGGAAGGHDAIHPDLGTLAQFKIFVTAAQKAGLEVALDFALQASPDHPWVKEHPEWFTTLPDGSIAYAENPPKKYQDIYPINFDNDPEGIRAEALRIIRFWISAGVRIFRVDNPHTKPLDFWEWLIATVNAETPDVIWLAEAFTRPALMQTLAKVGFTQSYTYFTWRNSKEELEEFLDGLAHETAAFFRPNLFVNTPDILHAYLQFGGRPAYKIRAAIAATGSPTWGVYSGYELVENVARPGSEENLDNEKYEYRPRDFTAAEAAGTSLAPYLTRLNTIRRAHPALAQLRNLDIHASDDEAILVYSKFIAGEFTASGRADGLIIVANVDPWSVRESTVHLDVTKFGLEPGATYRVTDEITGATWLWGADNYVRLNAFGEPVHILSVHYEPDEAPDAQPTDPETPPTSDGTDTH</sequence>
<dbReference type="AlphaFoldDB" id="A0A4T2C7I9"/>
<keyword evidence="2 6" id="KW-0328">Glycosyltransferase</keyword>
<dbReference type="InterPro" id="IPR026585">
    <property type="entry name" value="GlgE"/>
</dbReference>
<dbReference type="Gene3D" id="2.60.40.10">
    <property type="entry name" value="Immunoglobulins"/>
    <property type="match status" value="1"/>
</dbReference>
<dbReference type="CDD" id="cd11344">
    <property type="entry name" value="AmyAc_GlgE_like"/>
    <property type="match status" value="1"/>
</dbReference>
<feature type="active site" description="Nucleophile" evidence="6">
    <location>
        <position position="451"/>
    </location>
</feature>
<feature type="binding site" evidence="6">
    <location>
        <position position="452"/>
    </location>
    <ligand>
        <name>alpha-maltose 1-phosphate</name>
        <dbReference type="ChEBI" id="CHEBI:63576"/>
    </ligand>
</feature>
<dbReference type="HAMAP" id="MF_02124">
    <property type="entry name" value="GlgE"/>
    <property type="match status" value="1"/>
</dbReference>
<protein>
    <recommendedName>
        <fullName evidence="6">Alpha-1,4-glucan:maltose-1-phosphate maltosyltransferase</fullName>
        <shortName evidence="6">GMPMT</shortName>
        <ecNumber evidence="6">2.4.99.16</ecNumber>
    </recommendedName>
    <alternativeName>
        <fullName evidence="6">(1-&gt;4)-alpha-D-glucan:maltose-1-phosphate alpha-D-maltosyltransferase</fullName>
    </alternativeName>
</protein>
<organism evidence="9 10">
    <name type="scientific">Subtercola vilae</name>
    <dbReference type="NCBI Taxonomy" id="2056433"/>
    <lineage>
        <taxon>Bacteria</taxon>
        <taxon>Bacillati</taxon>
        <taxon>Actinomycetota</taxon>
        <taxon>Actinomycetes</taxon>
        <taxon>Micrococcales</taxon>
        <taxon>Microbacteriaceae</taxon>
        <taxon>Subtercola</taxon>
    </lineage>
</organism>
<feature type="binding site" evidence="6">
    <location>
        <position position="381"/>
    </location>
    <ligand>
        <name>alpha-maltose 1-phosphate</name>
        <dbReference type="ChEBI" id="CHEBI:63576"/>
    </ligand>
</feature>
<dbReference type="InterPro" id="IPR013783">
    <property type="entry name" value="Ig-like_fold"/>
</dbReference>
<gene>
    <name evidence="6" type="primary">glgE</name>
    <name evidence="9" type="ORF">D4765_06740</name>
</gene>
<dbReference type="InterPro" id="IPR017853">
    <property type="entry name" value="GH"/>
</dbReference>
<keyword evidence="4 6" id="KW-0119">Carbohydrate metabolism</keyword>
<accession>A0A4T2C7I9</accession>
<evidence type="ECO:0000256" key="5">
    <source>
        <dbReference type="ARBA" id="ARBA00048735"/>
    </source>
</evidence>